<evidence type="ECO:0000259" key="1">
    <source>
        <dbReference type="Pfam" id="PF12867"/>
    </source>
</evidence>
<protein>
    <submittedName>
        <fullName evidence="2">DinB family protein</fullName>
    </submittedName>
</protein>
<dbReference type="InterPro" id="IPR024775">
    <property type="entry name" value="DinB-like"/>
</dbReference>
<organism evidence="2 3">
    <name type="scientific">Radiobacillus deserti</name>
    <dbReference type="NCBI Taxonomy" id="2594883"/>
    <lineage>
        <taxon>Bacteria</taxon>
        <taxon>Bacillati</taxon>
        <taxon>Bacillota</taxon>
        <taxon>Bacilli</taxon>
        <taxon>Bacillales</taxon>
        <taxon>Bacillaceae</taxon>
        <taxon>Radiobacillus</taxon>
    </lineage>
</organism>
<dbReference type="RefSeq" id="WP_143896202.1">
    <property type="nucleotide sequence ID" value="NZ_CP041666.1"/>
</dbReference>
<dbReference type="KEGG" id="aqt:FN924_16030"/>
<dbReference type="InterPro" id="IPR034660">
    <property type="entry name" value="DinB/YfiT-like"/>
</dbReference>
<accession>A0A516KJK9</accession>
<dbReference type="Pfam" id="PF12867">
    <property type="entry name" value="DinB_2"/>
    <property type="match status" value="1"/>
</dbReference>
<dbReference type="Gene3D" id="1.20.120.450">
    <property type="entry name" value="dinb family like domain"/>
    <property type="match status" value="1"/>
</dbReference>
<keyword evidence="3" id="KW-1185">Reference proteome</keyword>
<feature type="domain" description="DinB-like" evidence="1">
    <location>
        <begin position="54"/>
        <end position="171"/>
    </location>
</feature>
<dbReference type="Proteomes" id="UP000315215">
    <property type="component" value="Chromosome"/>
</dbReference>
<evidence type="ECO:0000313" key="3">
    <source>
        <dbReference type="Proteomes" id="UP000315215"/>
    </source>
</evidence>
<dbReference type="EMBL" id="CP041666">
    <property type="protein sequence ID" value="QDP41549.1"/>
    <property type="molecule type" value="Genomic_DNA"/>
</dbReference>
<name>A0A516KJK9_9BACI</name>
<gene>
    <name evidence="2" type="ORF">FN924_16030</name>
</gene>
<evidence type="ECO:0000313" key="2">
    <source>
        <dbReference type="EMBL" id="QDP41549.1"/>
    </source>
</evidence>
<dbReference type="AlphaFoldDB" id="A0A516KJK9"/>
<proteinExistence type="predicted"/>
<reference evidence="2 3" key="1">
    <citation type="submission" date="2019-07" db="EMBL/GenBank/DDBJ databases">
        <authorList>
            <person name="Li J."/>
        </authorList>
    </citation>
    <scope>NUCLEOTIDE SEQUENCE [LARGE SCALE GENOMIC DNA]</scope>
    <source>
        <strain evidence="2 3">TKL69</strain>
    </source>
</reference>
<sequence length="233" mass="27399">MDKDQRKIWNENHKKFREILLSPEKHNEAIELFLSLHSFLHSSSISNLNVTLADELVSDLDEKVFRQYPVSNPDTRNSIAWHLWHITRIEDMTMNILVIDKQQVLHTANWLEKMNISFLHSGNDMSEEDIAVLSSKIDFNSLLEYREAVGNRTQEIISLVSPEQFKMKVEPNRIKRLFDENAVMSKSKWLAEYWSKKDIAGLILMPATRHILLHLNKCIRIKDKLHKKMRKLG</sequence>
<dbReference type="OrthoDB" id="9778466at2"/>